<name>A0A163GG82_DIDRA</name>
<dbReference type="Pfam" id="PF07993">
    <property type="entry name" value="NAD_binding_4"/>
    <property type="match status" value="1"/>
</dbReference>
<dbReference type="PROSITE" id="PS50075">
    <property type="entry name" value="CARRIER"/>
    <property type="match status" value="1"/>
</dbReference>
<dbReference type="InterPro" id="IPR020845">
    <property type="entry name" value="AMP-binding_CS"/>
</dbReference>
<comment type="caution">
    <text evidence="4">The sequence shown here is derived from an EMBL/GenBank/DDBJ whole genome shotgun (WGS) entry which is preliminary data.</text>
</comment>
<dbReference type="SMART" id="SM00823">
    <property type="entry name" value="PKS_PP"/>
    <property type="match status" value="1"/>
</dbReference>
<dbReference type="InterPro" id="IPR042099">
    <property type="entry name" value="ANL_N_sf"/>
</dbReference>
<dbReference type="PANTHER" id="PTHR43439">
    <property type="entry name" value="PHENYLACETATE-COENZYME A LIGASE"/>
    <property type="match status" value="1"/>
</dbReference>
<dbReference type="Pfam" id="PF00501">
    <property type="entry name" value="AMP-binding"/>
    <property type="match status" value="1"/>
</dbReference>
<dbReference type="InterPro" id="IPR009081">
    <property type="entry name" value="PP-bd_ACP"/>
</dbReference>
<dbReference type="GO" id="GO:0031177">
    <property type="term" value="F:phosphopantetheine binding"/>
    <property type="evidence" value="ECO:0007669"/>
    <property type="project" value="InterPro"/>
</dbReference>
<dbReference type="InterPro" id="IPR013120">
    <property type="entry name" value="FAR_NAD-bd"/>
</dbReference>
<dbReference type="SUPFAM" id="SSF56801">
    <property type="entry name" value="Acetyl-CoA synthetase-like"/>
    <property type="match status" value="1"/>
</dbReference>
<evidence type="ECO:0000256" key="1">
    <source>
        <dbReference type="ARBA" id="ARBA00022450"/>
    </source>
</evidence>
<protein>
    <submittedName>
        <fullName evidence="4">Catalytic</fullName>
    </submittedName>
</protein>
<dbReference type="SUPFAM" id="SSF47336">
    <property type="entry name" value="ACP-like"/>
    <property type="match status" value="1"/>
</dbReference>
<keyword evidence="2" id="KW-0597">Phosphoprotein</keyword>
<dbReference type="InterPro" id="IPR051414">
    <property type="entry name" value="Adenylate-forming_Reductase"/>
</dbReference>
<evidence type="ECO:0000313" key="4">
    <source>
        <dbReference type="EMBL" id="KZM24842.1"/>
    </source>
</evidence>
<dbReference type="Pfam" id="PF00550">
    <property type="entry name" value="PP-binding"/>
    <property type="match status" value="1"/>
</dbReference>
<comment type="similarity">
    <text evidence="3">Belongs to the NRP synthetase family.</text>
</comment>
<dbReference type="InterPro" id="IPR036736">
    <property type="entry name" value="ACP-like_sf"/>
</dbReference>
<dbReference type="InterPro" id="IPR000873">
    <property type="entry name" value="AMP-dep_synth/lig_dom"/>
</dbReference>
<accession>A0A163GG82</accession>
<evidence type="ECO:0000313" key="5">
    <source>
        <dbReference type="Proteomes" id="UP000076837"/>
    </source>
</evidence>
<dbReference type="Proteomes" id="UP000076837">
    <property type="component" value="Unassembled WGS sequence"/>
</dbReference>
<dbReference type="Gene3D" id="3.40.50.12780">
    <property type="entry name" value="N-terminal domain of ligase-like"/>
    <property type="match status" value="1"/>
</dbReference>
<proteinExistence type="inferred from homology"/>
<dbReference type="EMBL" id="JYNV01000152">
    <property type="protein sequence ID" value="KZM24842.1"/>
    <property type="molecule type" value="Genomic_DNA"/>
</dbReference>
<dbReference type="Gene3D" id="3.40.50.720">
    <property type="entry name" value="NAD(P)-binding Rossmann-like Domain"/>
    <property type="match status" value="1"/>
</dbReference>
<keyword evidence="1" id="KW-0596">Phosphopantetheine</keyword>
<sequence length="1046" mass="113880">MSFAQEVIFANIDQLIRDRAKTHADKPILSYADEDGAFQSYTGADIERLTRAAAITYRRALPVKDVPFTVALVGVSSFEYYIAFFALQRMGLTSMFISPRLADQGYVHLLTATGCQIVIAAEPSMKTMERVRKTSGLPAMIIPLLDMKSHSDLGLEEEEIVPVPAVSKQEFIIHSGGTTGLPKPVRLSPSTWLAQAAAVAARMPRADTLTTLPLFHSFGLATLLRCLVNGTTLAILNANRPITASIISSSIECTFSRALVTVPYILKFFTEISGGVERLASLTQVIAAGSAIPNDLAEMLLAKKVRVYHLYGLTEAGALMEAWAPDFRWVTPLAHAAPFLKFEPVGEDGFHLVVMPGLSAKVYSNREDGSYATKDVFRPHPSEPGLWRFVARQDDIIVLMNGEKADPTPLEEAVSRNPHVRAAVVFGAERDSLGMIVIASDAAKAKMLKKQDILDSIAPDLDLGNSRVPGYARISREAVVIKDTGTPFPCTDKATVIKPRFLQTFAADIEDYYQKRARAHATNEAAEVPDDQVLSTVRHIVVTALNMSVADVDDEADLFALGMDSLQASNVRSSLVKNINLRSASATLATNVVFEQANIARLARHLLDLRQGLSTQQDAPEALAQALLAKYSHFSDSPSRIPSSLGAGTCTGTVTGGLLCVLLTGATGAVGAHLLRNLVINPTVSQIYCPVRAPDSSTARTRILSALEHARLLPLDPTIHLPKIVAVPCDFAALDLGLPASLVAQFSSTLTHIIHNAWSVNFNHSLRSFETHSLRSTHFLLNLAASSIRWPKPTVTFVSSIAAALCAEPADAIPEILHPWSTVAEMGYAQSKWVAEHMVAAAAEQARVPARVVRLGQVCGDTEWGVWNPAEAFPVTVQAACTIGALPVVESEYGDEEESWLPVDVAAKALAQVALAAEQNGARFHVLHVVNEARILWNAQFLTYLKKHGLEFEAVPQKEWVRRLEASEQDVQLNPPFKLLAFFKTRYASSSGASQPKFDTAQARKWAPCLKGGVDISQELVGKFLRYWTQEAWAKKPQDKLLRLHT</sequence>
<gene>
    <name evidence="4" type="ORF">ST47_g4005</name>
</gene>
<dbReference type="AlphaFoldDB" id="A0A163GG82"/>
<dbReference type="OrthoDB" id="429813at2759"/>
<dbReference type="PANTHER" id="PTHR43439:SF2">
    <property type="entry name" value="ENZYME, PUTATIVE (JCVI)-RELATED"/>
    <property type="match status" value="1"/>
</dbReference>
<dbReference type="STRING" id="5454.A0A163GG82"/>
<keyword evidence="5" id="KW-1185">Reference proteome</keyword>
<evidence type="ECO:0000256" key="2">
    <source>
        <dbReference type="ARBA" id="ARBA00022553"/>
    </source>
</evidence>
<dbReference type="InterPro" id="IPR036291">
    <property type="entry name" value="NAD(P)-bd_dom_sf"/>
</dbReference>
<evidence type="ECO:0000256" key="3">
    <source>
        <dbReference type="ARBA" id="ARBA00029454"/>
    </source>
</evidence>
<dbReference type="Pfam" id="PF23562">
    <property type="entry name" value="AMP-binding_C_3"/>
    <property type="match status" value="1"/>
</dbReference>
<dbReference type="Gene3D" id="1.10.1200.10">
    <property type="entry name" value="ACP-like"/>
    <property type="match status" value="1"/>
</dbReference>
<organism evidence="4 5">
    <name type="scientific">Didymella rabiei</name>
    <name type="common">Chickpea ascochyta blight fungus</name>
    <name type="synonym">Mycosphaerella rabiei</name>
    <dbReference type="NCBI Taxonomy" id="5454"/>
    <lineage>
        <taxon>Eukaryota</taxon>
        <taxon>Fungi</taxon>
        <taxon>Dikarya</taxon>
        <taxon>Ascomycota</taxon>
        <taxon>Pezizomycotina</taxon>
        <taxon>Dothideomycetes</taxon>
        <taxon>Pleosporomycetidae</taxon>
        <taxon>Pleosporales</taxon>
        <taxon>Pleosporineae</taxon>
        <taxon>Didymellaceae</taxon>
        <taxon>Ascochyta</taxon>
    </lineage>
</organism>
<dbReference type="InterPro" id="IPR020806">
    <property type="entry name" value="PKS_PP-bd"/>
</dbReference>
<dbReference type="PROSITE" id="PS00455">
    <property type="entry name" value="AMP_BINDING"/>
    <property type="match status" value="1"/>
</dbReference>
<reference evidence="4 5" key="1">
    <citation type="journal article" date="2016" name="Sci. Rep.">
        <title>Draft genome sequencing and secretome analysis of fungal phytopathogen Ascochyta rabiei provides insight into the necrotrophic effector repertoire.</title>
        <authorList>
            <person name="Verma S."/>
            <person name="Gazara R.K."/>
            <person name="Nizam S."/>
            <person name="Parween S."/>
            <person name="Chattopadhyay D."/>
            <person name="Verma P.K."/>
        </authorList>
    </citation>
    <scope>NUCLEOTIDE SEQUENCE [LARGE SCALE GENOMIC DNA]</scope>
    <source>
        <strain evidence="4 5">ArDII</strain>
    </source>
</reference>
<dbReference type="SUPFAM" id="SSF51735">
    <property type="entry name" value="NAD(P)-binding Rossmann-fold domains"/>
    <property type="match status" value="1"/>
</dbReference>